<dbReference type="RefSeq" id="WP_108954923.1">
    <property type="nucleotide sequence ID" value="NZ_BEVZ01000004.1"/>
</dbReference>
<feature type="region of interest" description="Disordered" evidence="1">
    <location>
        <begin position="232"/>
        <end position="265"/>
    </location>
</feature>
<dbReference type="Proteomes" id="UP001550850">
    <property type="component" value="Unassembled WGS sequence"/>
</dbReference>
<organism evidence="2 3">
    <name type="scientific">Streptomyces fragilis</name>
    <dbReference type="NCBI Taxonomy" id="67301"/>
    <lineage>
        <taxon>Bacteria</taxon>
        <taxon>Bacillati</taxon>
        <taxon>Actinomycetota</taxon>
        <taxon>Actinomycetes</taxon>
        <taxon>Kitasatosporales</taxon>
        <taxon>Streptomycetaceae</taxon>
        <taxon>Streptomyces</taxon>
    </lineage>
</organism>
<dbReference type="PROSITE" id="PS51257">
    <property type="entry name" value="PROKAR_LIPOPROTEIN"/>
    <property type="match status" value="1"/>
</dbReference>
<name>A0ABV2YL57_9ACTN</name>
<evidence type="ECO:0000313" key="3">
    <source>
        <dbReference type="Proteomes" id="UP001550850"/>
    </source>
</evidence>
<feature type="region of interest" description="Disordered" evidence="1">
    <location>
        <begin position="36"/>
        <end position="60"/>
    </location>
</feature>
<feature type="compositionally biased region" description="Low complexity" evidence="1">
    <location>
        <begin position="249"/>
        <end position="265"/>
    </location>
</feature>
<protein>
    <submittedName>
        <fullName evidence="2">DUF3558 family protein</fullName>
    </submittedName>
</protein>
<evidence type="ECO:0000313" key="2">
    <source>
        <dbReference type="EMBL" id="MEU3556444.1"/>
    </source>
</evidence>
<accession>A0ABV2YL57</accession>
<reference evidence="2 3" key="1">
    <citation type="submission" date="2024-06" db="EMBL/GenBank/DDBJ databases">
        <title>The Natural Products Discovery Center: Release of the First 8490 Sequenced Strains for Exploring Actinobacteria Biosynthetic Diversity.</title>
        <authorList>
            <person name="Kalkreuter E."/>
            <person name="Kautsar S.A."/>
            <person name="Yang D."/>
            <person name="Bader C.D."/>
            <person name="Teijaro C.N."/>
            <person name="Fluegel L."/>
            <person name="Davis C.M."/>
            <person name="Simpson J.R."/>
            <person name="Lauterbach L."/>
            <person name="Steele A.D."/>
            <person name="Gui C."/>
            <person name="Meng S."/>
            <person name="Li G."/>
            <person name="Viehrig K."/>
            <person name="Ye F."/>
            <person name="Su P."/>
            <person name="Kiefer A.F."/>
            <person name="Nichols A."/>
            <person name="Cepeda A.J."/>
            <person name="Yan W."/>
            <person name="Fan B."/>
            <person name="Jiang Y."/>
            <person name="Adhikari A."/>
            <person name="Zheng C.-J."/>
            <person name="Schuster L."/>
            <person name="Cowan T.M."/>
            <person name="Smanski M.J."/>
            <person name="Chevrette M.G."/>
            <person name="De Carvalho L.P.S."/>
            <person name="Shen B."/>
        </authorList>
    </citation>
    <scope>NUCLEOTIDE SEQUENCE [LARGE SCALE GENOMIC DNA]</scope>
    <source>
        <strain evidence="2 3">NPDC038104</strain>
    </source>
</reference>
<comment type="caution">
    <text evidence="2">The sequence shown here is derived from an EMBL/GenBank/DDBJ whole genome shotgun (WGS) entry which is preliminary data.</text>
</comment>
<keyword evidence="3" id="KW-1185">Reference proteome</keyword>
<sequence length="265" mass="27614">MQRAHRANRPVQRVVRALTGAAVLPVMLVAAGCSSDAEPKSDAKQSASSGKASAKPSPTLEPAAYKELPKACDALGRKTLDDLVPKGLKSEKAGRTDDAGTRASCTWNSLDDNGVKGSQYRWLSVSMLRFDSDTVRGAASEQAKKQYETSIEDARSTADAKKVAGKPVKSVGDEATLVTYDLKKKEGLFKQQTVVVLVENVVVTVDYNGAGLAGEDAPSAKKLSERAVDAAKEAVGKVTAANDAEDADGSSASPSASPSKSTAKS</sequence>
<gene>
    <name evidence="2" type="ORF">AB0E65_19870</name>
</gene>
<evidence type="ECO:0000256" key="1">
    <source>
        <dbReference type="SAM" id="MobiDB-lite"/>
    </source>
</evidence>
<feature type="compositionally biased region" description="Low complexity" evidence="1">
    <location>
        <begin position="44"/>
        <end position="57"/>
    </location>
</feature>
<dbReference type="EMBL" id="JBEZUR010000033">
    <property type="protein sequence ID" value="MEU3556444.1"/>
    <property type="molecule type" value="Genomic_DNA"/>
</dbReference>
<proteinExistence type="predicted"/>